<dbReference type="AlphaFoldDB" id="A0A4Q8D115"/>
<dbReference type="Gene3D" id="3.40.50.720">
    <property type="entry name" value="NAD(P)-binding Rossmann-like Domain"/>
    <property type="match status" value="1"/>
</dbReference>
<dbReference type="GO" id="GO:0004029">
    <property type="term" value="F:aldehyde dehydrogenase (NAD+) activity"/>
    <property type="evidence" value="ECO:0007669"/>
    <property type="project" value="TreeGrafter"/>
</dbReference>
<evidence type="ECO:0000313" key="2">
    <source>
        <dbReference type="EMBL" id="RZU98984.1"/>
    </source>
</evidence>
<reference evidence="2 3" key="1">
    <citation type="submission" date="2019-02" db="EMBL/GenBank/DDBJ databases">
        <title>Genomic Encyclopedia of Type Strains, Phase IV (KMG-IV): sequencing the most valuable type-strain genomes for metagenomic binning, comparative biology and taxonomic classification.</title>
        <authorList>
            <person name="Goeker M."/>
        </authorList>
    </citation>
    <scope>NUCLEOTIDE SEQUENCE [LARGE SCALE GENOMIC DNA]</scope>
    <source>
        <strain evidence="2 3">DSM 21056</strain>
    </source>
</reference>
<dbReference type="Pfam" id="PF01370">
    <property type="entry name" value="Epimerase"/>
    <property type="match status" value="1"/>
</dbReference>
<dbReference type="InterPro" id="IPR051783">
    <property type="entry name" value="NAD(P)-dependent_oxidoreduct"/>
</dbReference>
<protein>
    <submittedName>
        <fullName evidence="2">Nucleoside-diphosphate-sugar epimerase</fullName>
    </submittedName>
</protein>
<dbReference type="PANTHER" id="PTHR48079:SF6">
    <property type="entry name" value="NAD(P)-BINDING DOMAIN-CONTAINING PROTEIN-RELATED"/>
    <property type="match status" value="1"/>
</dbReference>
<comment type="caution">
    <text evidence="2">The sequence shown here is derived from an EMBL/GenBank/DDBJ whole genome shotgun (WGS) entry which is preliminary data.</text>
</comment>
<accession>A0A4Q8D115</accession>
<dbReference type="RefSeq" id="WP_239016220.1">
    <property type="nucleotide sequence ID" value="NZ_SHLI01000001.1"/>
</dbReference>
<keyword evidence="3" id="KW-1185">Reference proteome</keyword>
<dbReference type="CDD" id="cd05266">
    <property type="entry name" value="SDR_a4"/>
    <property type="match status" value="1"/>
</dbReference>
<dbReference type="GO" id="GO:0005737">
    <property type="term" value="C:cytoplasm"/>
    <property type="evidence" value="ECO:0007669"/>
    <property type="project" value="TreeGrafter"/>
</dbReference>
<feature type="domain" description="NAD-dependent epimerase/dehydratase" evidence="1">
    <location>
        <begin position="12"/>
        <end position="171"/>
    </location>
</feature>
<evidence type="ECO:0000313" key="3">
    <source>
        <dbReference type="Proteomes" id="UP000292298"/>
    </source>
</evidence>
<dbReference type="Proteomes" id="UP000292298">
    <property type="component" value="Unassembled WGS sequence"/>
</dbReference>
<dbReference type="InterPro" id="IPR036291">
    <property type="entry name" value="NAD(P)-bd_dom_sf"/>
</dbReference>
<evidence type="ECO:0000259" key="1">
    <source>
        <dbReference type="Pfam" id="PF01370"/>
    </source>
</evidence>
<proteinExistence type="predicted"/>
<organism evidence="2 3">
    <name type="scientific">Spiribacter vilamensis</name>
    <dbReference type="NCBI Taxonomy" id="531306"/>
    <lineage>
        <taxon>Bacteria</taxon>
        <taxon>Pseudomonadati</taxon>
        <taxon>Pseudomonadota</taxon>
        <taxon>Gammaproteobacteria</taxon>
        <taxon>Chromatiales</taxon>
        <taxon>Ectothiorhodospiraceae</taxon>
        <taxon>Spiribacter</taxon>
    </lineage>
</organism>
<dbReference type="PANTHER" id="PTHR48079">
    <property type="entry name" value="PROTEIN YEEZ"/>
    <property type="match status" value="1"/>
</dbReference>
<dbReference type="InterPro" id="IPR001509">
    <property type="entry name" value="Epimerase_deHydtase"/>
</dbReference>
<name>A0A4Q8D115_9GAMM</name>
<gene>
    <name evidence="2" type="ORF">EV698_1260</name>
</gene>
<dbReference type="SUPFAM" id="SSF51735">
    <property type="entry name" value="NAD(P)-binding Rossmann-fold domains"/>
    <property type="match status" value="1"/>
</dbReference>
<dbReference type="EMBL" id="SHLI01000001">
    <property type="protein sequence ID" value="RZU98984.1"/>
    <property type="molecule type" value="Genomic_DNA"/>
</dbReference>
<sequence>MMAARQPEPRRILIAGCGRIGTRLGLQLASAGHTVFGLRRRPDALPAAITPCAADLGHGADLADRLPAALDRVYVILTPPQYDDDGYRETYVEGLKNLVDALQASGSGDARLVFVSSTGVYGENAGAWVDETTLPQPTRFSGVRLLEAEAVAASHPGGHVIVRFAGIYGPGRDALLRRIEAGTTCPDNPPRYTNRIHEDDCVGVLDYVGGMDRPSTLYIGVDDRPCSQCEIMDWLAAEMGVAPPERITGDAGGRRCSNERLRASGYRLRYPDYRSGYPSLLAERRSRV</sequence>